<feature type="compositionally biased region" description="Polar residues" evidence="3">
    <location>
        <begin position="186"/>
        <end position="205"/>
    </location>
</feature>
<feature type="region of interest" description="Disordered" evidence="3">
    <location>
        <begin position="295"/>
        <end position="339"/>
    </location>
</feature>
<dbReference type="Gene3D" id="3.30.70.330">
    <property type="match status" value="1"/>
</dbReference>
<feature type="compositionally biased region" description="Low complexity" evidence="3">
    <location>
        <begin position="73"/>
        <end position="108"/>
    </location>
</feature>
<dbReference type="InterPro" id="IPR000504">
    <property type="entry name" value="RRM_dom"/>
</dbReference>
<organism evidence="5 6">
    <name type="scientific">Dictyostelium firmibasis</name>
    <dbReference type="NCBI Taxonomy" id="79012"/>
    <lineage>
        <taxon>Eukaryota</taxon>
        <taxon>Amoebozoa</taxon>
        <taxon>Evosea</taxon>
        <taxon>Eumycetozoa</taxon>
        <taxon>Dictyostelia</taxon>
        <taxon>Dictyosteliales</taxon>
        <taxon>Dictyosteliaceae</taxon>
        <taxon>Dictyostelium</taxon>
    </lineage>
</organism>
<keyword evidence="1 2" id="KW-0694">RNA-binding</keyword>
<dbReference type="InterPro" id="IPR012677">
    <property type="entry name" value="Nucleotide-bd_a/b_plait_sf"/>
</dbReference>
<accession>A0AAN7YY42</accession>
<evidence type="ECO:0000259" key="4">
    <source>
        <dbReference type="PROSITE" id="PS50102"/>
    </source>
</evidence>
<keyword evidence="6" id="KW-1185">Reference proteome</keyword>
<feature type="compositionally biased region" description="Low complexity" evidence="3">
    <location>
        <begin position="304"/>
        <end position="319"/>
    </location>
</feature>
<dbReference type="GO" id="GO:0006406">
    <property type="term" value="P:mRNA export from nucleus"/>
    <property type="evidence" value="ECO:0007669"/>
    <property type="project" value="TreeGrafter"/>
</dbReference>
<reference evidence="5 6" key="1">
    <citation type="submission" date="2023-11" db="EMBL/GenBank/DDBJ databases">
        <title>Dfirmibasis_genome.</title>
        <authorList>
            <person name="Edelbroek B."/>
            <person name="Kjellin J."/>
            <person name="Jerlstrom-Hultqvist J."/>
            <person name="Soderbom F."/>
        </authorList>
    </citation>
    <scope>NUCLEOTIDE SEQUENCE [LARGE SCALE GENOMIC DNA]</scope>
    <source>
        <strain evidence="5 6">TNS-C-14</strain>
    </source>
</reference>
<feature type="domain" description="RRM" evidence="4">
    <location>
        <begin position="222"/>
        <end position="294"/>
    </location>
</feature>
<dbReference type="PROSITE" id="PS50102">
    <property type="entry name" value="RRM"/>
    <property type="match status" value="1"/>
</dbReference>
<gene>
    <name evidence="5" type="ORF">RB653_000726</name>
</gene>
<dbReference type="InterPro" id="IPR035979">
    <property type="entry name" value="RBD_domain_sf"/>
</dbReference>
<dbReference type="PANTHER" id="PTHR19965">
    <property type="entry name" value="RNA AND EXPORT FACTOR BINDING PROTEIN"/>
    <property type="match status" value="1"/>
</dbReference>
<sequence length="339" mass="38296">MADSEQIKNKYMSVSLDDIVKSNRAAKKGRGVFNRGEASTSPESSSSPKLNVLETSLDDIVKSQRKPYIKKSQNQQNQQQHQQQQQQQQQFKVTIRNGGNNYNNRYQQPHGSPQYQNRGLFSRNQPQQLVNNNNRFNNNVSPNYIRKYPHNHNNSRLKNIPRTSITDSIDHKFFDPRGIRDYSQVKKPTTASMSDNGKDSGSSTNDDADELEYDEKGNELNFSVKVVNLPKSIIPSDIAYMFGVIGSLKDFELDTNNSTATVIFKKKTHALASIERYSGVELDGSLLILYEAENPPPQQTLSPNTNNITTTTTTTATTIEESNGEEKSTSEMEDKEMEE</sequence>
<evidence type="ECO:0000313" key="6">
    <source>
        <dbReference type="Proteomes" id="UP001344447"/>
    </source>
</evidence>
<feature type="region of interest" description="Disordered" evidence="3">
    <location>
        <begin position="179"/>
        <end position="210"/>
    </location>
</feature>
<dbReference type="InterPro" id="IPR051229">
    <property type="entry name" value="ALYREF_mRNA_export"/>
</dbReference>
<comment type="caution">
    <text evidence="5">The sequence shown here is derived from an EMBL/GenBank/DDBJ whole genome shotgun (WGS) entry which is preliminary data.</text>
</comment>
<feature type="compositionally biased region" description="Low complexity" evidence="3">
    <location>
        <begin position="39"/>
        <end position="48"/>
    </location>
</feature>
<proteinExistence type="predicted"/>
<dbReference type="GO" id="GO:0003729">
    <property type="term" value="F:mRNA binding"/>
    <property type="evidence" value="ECO:0007669"/>
    <property type="project" value="TreeGrafter"/>
</dbReference>
<feature type="region of interest" description="Disordered" evidence="3">
    <location>
        <begin position="22"/>
        <end position="163"/>
    </location>
</feature>
<name>A0AAN7YY42_9MYCE</name>
<evidence type="ECO:0000256" key="3">
    <source>
        <dbReference type="SAM" id="MobiDB-lite"/>
    </source>
</evidence>
<dbReference type="Proteomes" id="UP001344447">
    <property type="component" value="Unassembled WGS sequence"/>
</dbReference>
<evidence type="ECO:0000313" key="5">
    <source>
        <dbReference type="EMBL" id="KAK5580702.1"/>
    </source>
</evidence>
<dbReference type="EMBL" id="JAVFKY010000002">
    <property type="protein sequence ID" value="KAK5580702.1"/>
    <property type="molecule type" value="Genomic_DNA"/>
</dbReference>
<dbReference type="GO" id="GO:0005634">
    <property type="term" value="C:nucleus"/>
    <property type="evidence" value="ECO:0007669"/>
    <property type="project" value="TreeGrafter"/>
</dbReference>
<protein>
    <recommendedName>
        <fullName evidence="4">RRM domain-containing protein</fullName>
    </recommendedName>
</protein>
<evidence type="ECO:0000256" key="2">
    <source>
        <dbReference type="PROSITE-ProRule" id="PRU00176"/>
    </source>
</evidence>
<dbReference type="PANTHER" id="PTHR19965:SF35">
    <property type="entry name" value="RNA ANNEALING PROTEIN YRA1"/>
    <property type="match status" value="1"/>
</dbReference>
<feature type="compositionally biased region" description="Low complexity" evidence="3">
    <location>
        <begin position="131"/>
        <end position="143"/>
    </location>
</feature>
<dbReference type="SUPFAM" id="SSF54928">
    <property type="entry name" value="RNA-binding domain, RBD"/>
    <property type="match status" value="1"/>
</dbReference>
<feature type="compositionally biased region" description="Polar residues" evidence="3">
    <location>
        <begin position="109"/>
        <end position="130"/>
    </location>
</feature>
<evidence type="ECO:0000256" key="1">
    <source>
        <dbReference type="ARBA" id="ARBA00022884"/>
    </source>
</evidence>
<dbReference type="AlphaFoldDB" id="A0AAN7YY42"/>